<feature type="non-terminal residue" evidence="1">
    <location>
        <position position="1"/>
    </location>
</feature>
<evidence type="ECO:0000313" key="1">
    <source>
        <dbReference type="EMBL" id="EEF24568.1"/>
    </source>
</evidence>
<evidence type="ECO:0000313" key="2">
    <source>
        <dbReference type="Proteomes" id="UP000008311"/>
    </source>
</evidence>
<proteinExistence type="predicted"/>
<dbReference type="AlphaFoldDB" id="B9THU6"/>
<accession>B9THU6</accession>
<dbReference type="Proteomes" id="UP000008311">
    <property type="component" value="Unassembled WGS sequence"/>
</dbReference>
<sequence>HAKSLRVLYDLELDGTATAILRMQFESVVRLMWLHFSASDSFIEGYAGSISVDNPPKDFPSVTEMIEKIKKSGVRGPGEALEEFKEVAWKGMNNHIHNGYLALSRHVNSYPEELVIQIISNSNALNLMTAMVLARVNQSQADVSFVKNLQLSYQDIMPELRFN</sequence>
<dbReference type="InterPro" id="IPR054257">
    <property type="entry name" value="DUF6988"/>
</dbReference>
<gene>
    <name evidence="1" type="ORF">RCOM_1859540</name>
</gene>
<protein>
    <submittedName>
        <fullName evidence="1">Uncharacterized protein</fullName>
    </submittedName>
</protein>
<name>B9THU6_RICCO</name>
<dbReference type="InParanoid" id="B9THU6"/>
<organism evidence="1 2">
    <name type="scientific">Ricinus communis</name>
    <name type="common">Castor bean</name>
    <dbReference type="NCBI Taxonomy" id="3988"/>
    <lineage>
        <taxon>Eukaryota</taxon>
        <taxon>Viridiplantae</taxon>
        <taxon>Streptophyta</taxon>
        <taxon>Embryophyta</taxon>
        <taxon>Tracheophyta</taxon>
        <taxon>Spermatophyta</taxon>
        <taxon>Magnoliopsida</taxon>
        <taxon>eudicotyledons</taxon>
        <taxon>Gunneridae</taxon>
        <taxon>Pentapetalae</taxon>
        <taxon>rosids</taxon>
        <taxon>fabids</taxon>
        <taxon>Malpighiales</taxon>
        <taxon>Euphorbiaceae</taxon>
        <taxon>Acalyphoideae</taxon>
        <taxon>Acalypheae</taxon>
        <taxon>Ricinus</taxon>
    </lineage>
</organism>
<dbReference type="Pfam" id="PF22491">
    <property type="entry name" value="DUF6988"/>
    <property type="match status" value="1"/>
</dbReference>
<dbReference type="EMBL" id="EQ981877">
    <property type="protein sequence ID" value="EEF24568.1"/>
    <property type="molecule type" value="Genomic_DNA"/>
</dbReference>
<reference evidence="2" key="1">
    <citation type="journal article" date="2010" name="Nat. Biotechnol.">
        <title>Draft genome sequence of the oilseed species Ricinus communis.</title>
        <authorList>
            <person name="Chan A.P."/>
            <person name="Crabtree J."/>
            <person name="Zhao Q."/>
            <person name="Lorenzi H."/>
            <person name="Orvis J."/>
            <person name="Puiu D."/>
            <person name="Melake-Berhan A."/>
            <person name="Jones K.M."/>
            <person name="Redman J."/>
            <person name="Chen G."/>
            <person name="Cahoon E.B."/>
            <person name="Gedil M."/>
            <person name="Stanke M."/>
            <person name="Haas B.J."/>
            <person name="Wortman J.R."/>
            <person name="Fraser-Liggett C.M."/>
            <person name="Ravel J."/>
            <person name="Rabinowicz P.D."/>
        </authorList>
    </citation>
    <scope>NUCLEOTIDE SEQUENCE [LARGE SCALE GENOMIC DNA]</scope>
    <source>
        <strain evidence="2">cv. Hale</strain>
    </source>
</reference>
<keyword evidence="2" id="KW-1185">Reference proteome</keyword>